<reference evidence="1" key="1">
    <citation type="submission" date="2018-05" db="EMBL/GenBank/DDBJ databases">
        <authorList>
            <person name="Lanie J.A."/>
            <person name="Ng W.-L."/>
            <person name="Kazmierczak K.M."/>
            <person name="Andrzejewski T.M."/>
            <person name="Davidsen T.M."/>
            <person name="Wayne K.J."/>
            <person name="Tettelin H."/>
            <person name="Glass J.I."/>
            <person name="Rusch D."/>
            <person name="Podicherti R."/>
            <person name="Tsui H.-C.T."/>
            <person name="Winkler M.E."/>
        </authorList>
    </citation>
    <scope>NUCLEOTIDE SEQUENCE</scope>
</reference>
<dbReference type="EMBL" id="UINC01186034">
    <property type="protein sequence ID" value="SVD98053.1"/>
    <property type="molecule type" value="Genomic_DNA"/>
</dbReference>
<evidence type="ECO:0008006" key="2">
    <source>
        <dbReference type="Google" id="ProtNLM"/>
    </source>
</evidence>
<evidence type="ECO:0000313" key="1">
    <source>
        <dbReference type="EMBL" id="SVD98053.1"/>
    </source>
</evidence>
<dbReference type="SUPFAM" id="SSF53649">
    <property type="entry name" value="Alkaline phosphatase-like"/>
    <property type="match status" value="1"/>
</dbReference>
<proteinExistence type="predicted"/>
<organism evidence="1">
    <name type="scientific">marine metagenome</name>
    <dbReference type="NCBI Taxonomy" id="408172"/>
    <lineage>
        <taxon>unclassified sequences</taxon>
        <taxon>metagenomes</taxon>
        <taxon>ecological metagenomes</taxon>
    </lineage>
</organism>
<dbReference type="InterPro" id="IPR017850">
    <property type="entry name" value="Alkaline_phosphatase_core_sf"/>
</dbReference>
<accession>A0A382ZRK2</accession>
<name>A0A382ZRK2_9ZZZZ</name>
<dbReference type="AlphaFoldDB" id="A0A382ZRK2"/>
<sequence length="57" mass="5948">MSIVSKASRILFVTAAAAASLGQARAEQAQPNILWITSEDNGPHLGCYGDSFAVTPN</sequence>
<feature type="non-terminal residue" evidence="1">
    <location>
        <position position="57"/>
    </location>
</feature>
<protein>
    <recommendedName>
        <fullName evidence="2">Sulfatase N-terminal domain-containing protein</fullName>
    </recommendedName>
</protein>
<gene>
    <name evidence="1" type="ORF">METZ01_LOCUS450907</name>
</gene>